<dbReference type="PANTHER" id="PTHR42693:SF33">
    <property type="entry name" value="ARYLSULFATASE"/>
    <property type="match status" value="1"/>
</dbReference>
<dbReference type="KEGG" id="senf:GJR95_05700"/>
<dbReference type="AlphaFoldDB" id="A0A6P1VQ40"/>
<accession>A0A6P1VQ40</accession>
<dbReference type="Pfam" id="PF00884">
    <property type="entry name" value="Sulfatase"/>
    <property type="match status" value="1"/>
</dbReference>
<dbReference type="InterPro" id="IPR050738">
    <property type="entry name" value="Sulfatase"/>
</dbReference>
<evidence type="ECO:0000313" key="3">
    <source>
        <dbReference type="EMBL" id="QHV94538.1"/>
    </source>
</evidence>
<keyword evidence="3" id="KW-0808">Transferase</keyword>
<name>A0A6P1VQ40_9BACT</name>
<dbReference type="EMBL" id="CP045997">
    <property type="protein sequence ID" value="QHV94538.1"/>
    <property type="molecule type" value="Genomic_DNA"/>
</dbReference>
<dbReference type="SUPFAM" id="SSF53649">
    <property type="entry name" value="Alkaline phosphatase-like"/>
    <property type="match status" value="1"/>
</dbReference>
<dbReference type="InterPro" id="IPR017850">
    <property type="entry name" value="Alkaline_phosphatase_core_sf"/>
</dbReference>
<evidence type="ECO:0000256" key="1">
    <source>
        <dbReference type="ARBA" id="ARBA00008779"/>
    </source>
</evidence>
<dbReference type="Proteomes" id="UP000464577">
    <property type="component" value="Chromosome"/>
</dbReference>
<dbReference type="Gene3D" id="3.40.720.10">
    <property type="entry name" value="Alkaline Phosphatase, subunit A"/>
    <property type="match status" value="1"/>
</dbReference>
<reference evidence="3 4" key="1">
    <citation type="submission" date="2019-11" db="EMBL/GenBank/DDBJ databases">
        <title>Spirosoma endbachense sp. nov., isolated from a natural salt meadow.</title>
        <authorList>
            <person name="Rojas J."/>
            <person name="Ambika Manirajan B."/>
            <person name="Ratering S."/>
            <person name="Suarez C."/>
            <person name="Geissler-Plaum R."/>
            <person name="Schnell S."/>
        </authorList>
    </citation>
    <scope>NUCLEOTIDE SEQUENCE [LARGE SCALE GENOMIC DNA]</scope>
    <source>
        <strain evidence="3 4">I-24</strain>
    </source>
</reference>
<dbReference type="InterPro" id="IPR000917">
    <property type="entry name" value="Sulfatase_N"/>
</dbReference>
<dbReference type="Gene3D" id="3.30.1120.10">
    <property type="match status" value="1"/>
</dbReference>
<keyword evidence="4" id="KW-1185">Reference proteome</keyword>
<protein>
    <submittedName>
        <fullName evidence="3">Sulfatase-like hydrolase/transferase</fullName>
    </submittedName>
</protein>
<dbReference type="GO" id="GO:0016740">
    <property type="term" value="F:transferase activity"/>
    <property type="evidence" value="ECO:0007669"/>
    <property type="project" value="UniProtKB-KW"/>
</dbReference>
<comment type="similarity">
    <text evidence="1">Belongs to the sulfatase family.</text>
</comment>
<dbReference type="GO" id="GO:0004065">
    <property type="term" value="F:arylsulfatase activity"/>
    <property type="evidence" value="ECO:0007669"/>
    <property type="project" value="TreeGrafter"/>
</dbReference>
<keyword evidence="3" id="KW-0378">Hydrolase</keyword>
<sequence>MAIPELKPCTRLPSKSMRSFFRYFLILIQLLLLVGSSYSQITRPLTSRPNIIVIVADDLGFGDLACYGNKNHQTPNIDKLAREGIKFLDFHSNGVVCSPTRASLLTGKYPQSTGITGVITAKSHRDVGLDANETLISEILKGNDYKTGIIGKWHLGYDTIYSPVKQGFDIFKGYVSGNVDYNTHFDLENHFDWWSNTSKSDEAGYTTDLITKHALSFIDQNKSNPFFLYIAHEAPHAPYQVRDSRPERTGDPGFKPEPVTDKRKLYGQMIGIMDEGIGEIITALDKYKILENTLILFLSDNGATEVGSNLPFKGQKGQVWEGGHRIPMIAYWKGVAAPQVTDELLMTMDIFPTISELTGSKIPENVQLEGRGFRNILLNRAFHSTERPVFWSFKNSGAVRKGKWKLVRENQDYYLYDLSKDSGETESVFKQFSSTAKQLVDLLVRWERKMSAIPAKS</sequence>
<gene>
    <name evidence="3" type="ORF">GJR95_05700</name>
</gene>
<evidence type="ECO:0000313" key="4">
    <source>
        <dbReference type="Proteomes" id="UP000464577"/>
    </source>
</evidence>
<proteinExistence type="inferred from homology"/>
<feature type="domain" description="Sulfatase N-terminal" evidence="2">
    <location>
        <begin position="49"/>
        <end position="359"/>
    </location>
</feature>
<evidence type="ECO:0000259" key="2">
    <source>
        <dbReference type="Pfam" id="PF00884"/>
    </source>
</evidence>
<organism evidence="3 4">
    <name type="scientific">Spirosoma endbachense</name>
    <dbReference type="NCBI Taxonomy" id="2666025"/>
    <lineage>
        <taxon>Bacteria</taxon>
        <taxon>Pseudomonadati</taxon>
        <taxon>Bacteroidota</taxon>
        <taxon>Cytophagia</taxon>
        <taxon>Cytophagales</taxon>
        <taxon>Cytophagaceae</taxon>
        <taxon>Spirosoma</taxon>
    </lineage>
</organism>
<dbReference type="PANTHER" id="PTHR42693">
    <property type="entry name" value="ARYLSULFATASE FAMILY MEMBER"/>
    <property type="match status" value="1"/>
</dbReference>